<feature type="compositionally biased region" description="Basic and acidic residues" evidence="1">
    <location>
        <begin position="427"/>
        <end position="440"/>
    </location>
</feature>
<comment type="caution">
    <text evidence="3">The sequence shown here is derived from an EMBL/GenBank/DDBJ whole genome shotgun (WGS) entry which is preliminary data.</text>
</comment>
<feature type="domain" description="Cell adhesion molecule Dscam1 C-terminal" evidence="2">
    <location>
        <begin position="354"/>
        <end position="467"/>
    </location>
</feature>
<evidence type="ECO:0000259" key="2">
    <source>
        <dbReference type="Pfam" id="PF12355"/>
    </source>
</evidence>
<reference evidence="3" key="1">
    <citation type="journal article" date="2023" name="bioRxiv">
        <title>Scaffold-level genome assemblies of two parasitoid biocontrol wasps reveal the parthenogenesis mechanism and an associated novel virus.</title>
        <authorList>
            <person name="Inwood S."/>
            <person name="Skelly J."/>
            <person name="Guhlin J."/>
            <person name="Harrop T."/>
            <person name="Goldson S."/>
            <person name="Dearden P."/>
        </authorList>
    </citation>
    <scope>NUCLEOTIDE SEQUENCE</scope>
    <source>
        <strain evidence="3">Lincoln</strain>
        <tissue evidence="3">Whole body</tissue>
    </source>
</reference>
<dbReference type="InterPro" id="IPR021012">
    <property type="entry name" value="Dscam1_C"/>
</dbReference>
<name>A0AA39KUS1_MICHY</name>
<evidence type="ECO:0000256" key="1">
    <source>
        <dbReference type="SAM" id="MobiDB-lite"/>
    </source>
</evidence>
<proteinExistence type="predicted"/>
<evidence type="ECO:0000313" key="4">
    <source>
        <dbReference type="Proteomes" id="UP001168972"/>
    </source>
</evidence>
<feature type="region of interest" description="Disordered" evidence="1">
    <location>
        <begin position="300"/>
        <end position="440"/>
    </location>
</feature>
<reference evidence="3" key="2">
    <citation type="submission" date="2023-03" db="EMBL/GenBank/DDBJ databases">
        <authorList>
            <person name="Inwood S.N."/>
            <person name="Skelly J.G."/>
            <person name="Guhlin J."/>
            <person name="Harrop T.W.R."/>
            <person name="Goldson S.G."/>
            <person name="Dearden P.K."/>
        </authorList>
    </citation>
    <scope>NUCLEOTIDE SEQUENCE</scope>
    <source>
        <strain evidence="3">Lincoln</strain>
        <tissue evidence="3">Whole body</tissue>
    </source>
</reference>
<evidence type="ECO:0000313" key="3">
    <source>
        <dbReference type="EMBL" id="KAK0174519.1"/>
    </source>
</evidence>
<dbReference type="EMBL" id="JAQQBR010000006">
    <property type="protein sequence ID" value="KAK0174519.1"/>
    <property type="molecule type" value="Genomic_DNA"/>
</dbReference>
<dbReference type="Proteomes" id="UP001168972">
    <property type="component" value="Unassembled WGS sequence"/>
</dbReference>
<dbReference type="AlphaFoldDB" id="A0AA39KUS1"/>
<dbReference type="Pfam" id="PF12355">
    <property type="entry name" value="Dscam_C"/>
    <property type="match status" value="1"/>
</dbReference>
<protein>
    <recommendedName>
        <fullName evidence="2">Cell adhesion molecule Dscam1 C-terminal domain-containing protein</fullName>
    </recommendedName>
</protein>
<gene>
    <name evidence="3" type="ORF">PV327_010279</name>
</gene>
<feature type="compositionally biased region" description="Low complexity" evidence="1">
    <location>
        <begin position="387"/>
        <end position="400"/>
    </location>
</feature>
<organism evidence="3 4">
    <name type="scientific">Microctonus hyperodae</name>
    <name type="common">Parasitoid wasp</name>
    <dbReference type="NCBI Taxonomy" id="165561"/>
    <lineage>
        <taxon>Eukaryota</taxon>
        <taxon>Metazoa</taxon>
        <taxon>Ecdysozoa</taxon>
        <taxon>Arthropoda</taxon>
        <taxon>Hexapoda</taxon>
        <taxon>Insecta</taxon>
        <taxon>Pterygota</taxon>
        <taxon>Neoptera</taxon>
        <taxon>Endopterygota</taxon>
        <taxon>Hymenoptera</taxon>
        <taxon>Apocrita</taxon>
        <taxon>Ichneumonoidea</taxon>
        <taxon>Braconidae</taxon>
        <taxon>Euphorinae</taxon>
        <taxon>Microctonus</taxon>
    </lineage>
</organism>
<sequence>MGSQQEGIECNKIVALPKKLSESNRFIFDAILDISFTTNLHWKYMSDLNKILSATIAGQIGHKYKEWKKCSSVIAHRILLELEKNDYRDDEYIKYKGTISVHGQYVDNDSVIGYSDIIYDWCTYDGFMTIPTDPNEPKKREVFTSLQSTIRYLLSPALAAAEHVYSGKGYTKLVEPSSDFWTTYEKIMNTEVDHKKEYNHQEMWRIYCNFWILRHGRCVAYYIRTGGTGSFRSHSTWDPRRHMYEELSHCAPNRRCPPPPRIGSSDALSHRGMEDEICPYATFHLLGFREEMDPTKAMQFQTFPHPANGHSGTMGPPAGHPTNVSAHSRSGSQSMPRQNGRYSRVPSQGGQTVFSPEYDDPANCAPEEDQYGSQYGQYGAPYDHYGSRGSVGRRSVGSTRNLPMSNSPEPPPPPPRNHDQNNSSFNDSKESNEISEAECDRDQLQINRNYGVNSRGKDGMTTEEMRKLIERSVALNRKKKLKKKNCEVKEAGI</sequence>
<feature type="compositionally biased region" description="Polar residues" evidence="1">
    <location>
        <begin position="322"/>
        <end position="354"/>
    </location>
</feature>
<keyword evidence="4" id="KW-1185">Reference proteome</keyword>
<accession>A0AA39KUS1</accession>